<dbReference type="PROSITE" id="PS50041">
    <property type="entry name" value="C_TYPE_LECTIN_2"/>
    <property type="match status" value="1"/>
</dbReference>
<dbReference type="SMART" id="SM00034">
    <property type="entry name" value="CLECT"/>
    <property type="match status" value="1"/>
</dbReference>
<dbReference type="InterPro" id="IPR050111">
    <property type="entry name" value="C-type_lectin/snaclec_domain"/>
</dbReference>
<dbReference type="STRING" id="1676925.ENSPKIP00000019903"/>
<dbReference type="PANTHER" id="PTHR22803">
    <property type="entry name" value="MANNOSE, PHOSPHOLIPASE, LECTIN RECEPTOR RELATED"/>
    <property type="match status" value="1"/>
</dbReference>
<feature type="domain" description="C-type lectin" evidence="2">
    <location>
        <begin position="37"/>
        <end position="152"/>
    </location>
</feature>
<dbReference type="Gene3D" id="3.10.100.10">
    <property type="entry name" value="Mannose-Binding Protein A, subunit A"/>
    <property type="match status" value="1"/>
</dbReference>
<dbReference type="CDD" id="cd00037">
    <property type="entry name" value="CLECT"/>
    <property type="match status" value="1"/>
</dbReference>
<evidence type="ECO:0000259" key="2">
    <source>
        <dbReference type="PROSITE" id="PS50041"/>
    </source>
</evidence>
<dbReference type="InterPro" id="IPR001304">
    <property type="entry name" value="C-type_lectin-like"/>
</dbReference>
<dbReference type="Ensembl" id="ENSPKIT00000000505.1">
    <property type="protein sequence ID" value="ENSPKIP00000019903.1"/>
    <property type="gene ID" value="ENSPKIG00000004880.1"/>
</dbReference>
<dbReference type="SUPFAM" id="SSF56436">
    <property type="entry name" value="C-type lectin-like"/>
    <property type="match status" value="1"/>
</dbReference>
<evidence type="ECO:0000313" key="3">
    <source>
        <dbReference type="Ensembl" id="ENSPKIP00000019903.1"/>
    </source>
</evidence>
<organism evidence="3 4">
    <name type="scientific">Paramormyrops kingsleyae</name>
    <dbReference type="NCBI Taxonomy" id="1676925"/>
    <lineage>
        <taxon>Eukaryota</taxon>
        <taxon>Metazoa</taxon>
        <taxon>Chordata</taxon>
        <taxon>Craniata</taxon>
        <taxon>Vertebrata</taxon>
        <taxon>Euteleostomi</taxon>
        <taxon>Actinopterygii</taxon>
        <taxon>Neopterygii</taxon>
        <taxon>Teleostei</taxon>
        <taxon>Osteoglossocephala</taxon>
        <taxon>Osteoglossomorpha</taxon>
        <taxon>Osteoglossiformes</taxon>
        <taxon>Mormyridae</taxon>
        <taxon>Paramormyrops</taxon>
    </lineage>
</organism>
<keyword evidence="1" id="KW-0732">Signal</keyword>
<dbReference type="Proteomes" id="UP000261540">
    <property type="component" value="Unplaced"/>
</dbReference>
<accession>A0A3B3RNN8</accession>
<evidence type="ECO:0000313" key="4">
    <source>
        <dbReference type="Proteomes" id="UP000261540"/>
    </source>
</evidence>
<sequence>YIGSHSFCLLVVFLLSDSYQALADGNSYRCPKPWLTYRDQCFDLRRLKKVWKEALAECRRDGGDLASIHDIAEQDFIISQLGYLECKWRLGGVILSMWSDGSAVTFTKWELGEPSHFSVLKEDCVLMRGEVGSPVREGKWADDNCENDFGYMLLMYVL</sequence>
<keyword evidence="4" id="KW-1185">Reference proteome</keyword>
<feature type="chain" id="PRO_5017373257" description="C-type lectin domain-containing protein" evidence="1">
    <location>
        <begin position="24"/>
        <end position="158"/>
    </location>
</feature>
<dbReference type="InterPro" id="IPR016186">
    <property type="entry name" value="C-type_lectin-like/link_sf"/>
</dbReference>
<dbReference type="InterPro" id="IPR016187">
    <property type="entry name" value="CTDL_fold"/>
</dbReference>
<protein>
    <recommendedName>
        <fullName evidence="2">C-type lectin domain-containing protein</fullName>
    </recommendedName>
</protein>
<name>A0A3B3RNN8_9TELE</name>
<reference evidence="3" key="1">
    <citation type="submission" date="2025-08" db="UniProtKB">
        <authorList>
            <consortium name="Ensembl"/>
        </authorList>
    </citation>
    <scope>IDENTIFICATION</scope>
</reference>
<evidence type="ECO:0000256" key="1">
    <source>
        <dbReference type="SAM" id="SignalP"/>
    </source>
</evidence>
<feature type="signal peptide" evidence="1">
    <location>
        <begin position="1"/>
        <end position="23"/>
    </location>
</feature>
<reference evidence="3" key="2">
    <citation type="submission" date="2025-09" db="UniProtKB">
        <authorList>
            <consortium name="Ensembl"/>
        </authorList>
    </citation>
    <scope>IDENTIFICATION</scope>
</reference>
<dbReference type="GeneTree" id="ENSGT01150000286973"/>
<proteinExistence type="predicted"/>
<dbReference type="Pfam" id="PF00059">
    <property type="entry name" value="Lectin_C"/>
    <property type="match status" value="1"/>
</dbReference>
<dbReference type="AlphaFoldDB" id="A0A3B3RNN8"/>